<evidence type="ECO:0000313" key="4">
    <source>
        <dbReference type="EMBL" id="MET3730457.1"/>
    </source>
</evidence>
<evidence type="ECO:0000313" key="5">
    <source>
        <dbReference type="Proteomes" id="UP001549146"/>
    </source>
</evidence>
<dbReference type="InterPro" id="IPR028081">
    <property type="entry name" value="Leu-bd"/>
</dbReference>
<dbReference type="InterPro" id="IPR018392">
    <property type="entry name" value="LysM"/>
</dbReference>
<dbReference type="SMART" id="SM00257">
    <property type="entry name" value="LysM"/>
    <property type="match status" value="4"/>
</dbReference>
<organism evidence="4 5">
    <name type="scientific">Moheibacter stercoris</name>
    <dbReference type="NCBI Taxonomy" id="1628251"/>
    <lineage>
        <taxon>Bacteria</taxon>
        <taxon>Pseudomonadati</taxon>
        <taxon>Bacteroidota</taxon>
        <taxon>Flavobacteriia</taxon>
        <taxon>Flavobacteriales</taxon>
        <taxon>Weeksellaceae</taxon>
        <taxon>Moheibacter</taxon>
    </lineage>
</organism>
<accession>A0ABV2LSI1</accession>
<dbReference type="Proteomes" id="UP001549146">
    <property type="component" value="Unassembled WGS sequence"/>
</dbReference>
<name>A0ABV2LSI1_9FLAO</name>
<dbReference type="CDD" id="cd00118">
    <property type="entry name" value="LysM"/>
    <property type="match status" value="4"/>
</dbReference>
<proteinExistence type="inferred from homology"/>
<evidence type="ECO:0000256" key="1">
    <source>
        <dbReference type="ARBA" id="ARBA00010062"/>
    </source>
</evidence>
<feature type="domain" description="LysM" evidence="3">
    <location>
        <begin position="22"/>
        <end position="66"/>
    </location>
</feature>
<dbReference type="Pfam" id="PF13458">
    <property type="entry name" value="Peripla_BP_6"/>
    <property type="match status" value="1"/>
</dbReference>
<dbReference type="RefSeq" id="WP_354505344.1">
    <property type="nucleotide sequence ID" value="NZ_JBEPMO010000001.1"/>
</dbReference>
<evidence type="ECO:0000256" key="2">
    <source>
        <dbReference type="ARBA" id="ARBA00022729"/>
    </source>
</evidence>
<dbReference type="InterPro" id="IPR028082">
    <property type="entry name" value="Peripla_BP_I"/>
</dbReference>
<comment type="similarity">
    <text evidence="1">Belongs to the leucine-binding protein family.</text>
</comment>
<dbReference type="PROSITE" id="PS51782">
    <property type="entry name" value="LYSM"/>
    <property type="match status" value="3"/>
</dbReference>
<dbReference type="SUPFAM" id="SSF53822">
    <property type="entry name" value="Periplasmic binding protein-like I"/>
    <property type="match status" value="1"/>
</dbReference>
<gene>
    <name evidence="4" type="ORF">ABID46_000009</name>
</gene>
<feature type="domain" description="LysM" evidence="3">
    <location>
        <begin position="160"/>
        <end position="204"/>
    </location>
</feature>
<sequence>MNKTIWVLIFAILGGLSFAQEKKHTVQAKETVYGISKEYGISQDDLKKANPFLNDRGLNIGDVLIIPSKNGSDGQIKTTVTPVNSTEVGEVIIPKEDDNFIYYQVKPKQTMYSLTKEFGLTESALKSLNPQLEQGLKAGDIIRIPKKQTETKTEVMVPDGMHLVQRGETIFSLVKQFGVTEDEFYIANPAVQTNGLKVGDFIHIPKKGSNKATIQDGFIEHKVSAGETIYSITKLYKVSFADILKLNPQLSEGLKVGMTLRIPLQDDANIVKAPGKIKRIDDNKINLAILFPFHLDNPSGSKTEKDISTDLLIGAKMALDSLARQGKKIELTVMDTENKATVLESLLTTTDFSKFDAVIGPLFASNFKSFASMMTGSGIPVVSPLSNADDLKEYENVIISTPPDSSLADAIVEEIKSNYKGENIQILTDDRDEKLANYFSDELKKKLNNPSITITKDVNKLVQKSETLDEKLSDGTTVKKEYFTPTITVLVSGNNALGENYVKKLKTFNAENLSAYGVKFTNSYDIYNDKNKNNIASLKRIGFVFSTVHLINVYGAGERNTLEKFMDIYCLTPNEYQQTGFNVVYDLVDRMNSKGDVLNALGAEKTRLSSKFQYEKEGKAYVNKSVRIVRLFVQQDESPDDDGSIKD</sequence>
<dbReference type="Gene3D" id="3.40.50.2300">
    <property type="match status" value="1"/>
</dbReference>
<evidence type="ECO:0000259" key="3">
    <source>
        <dbReference type="PROSITE" id="PS51782"/>
    </source>
</evidence>
<dbReference type="InterPro" id="IPR036779">
    <property type="entry name" value="LysM_dom_sf"/>
</dbReference>
<reference evidence="4 5" key="1">
    <citation type="submission" date="2024-06" db="EMBL/GenBank/DDBJ databases">
        <title>Genomic Encyclopedia of Type Strains, Phase IV (KMG-IV): sequencing the most valuable type-strain genomes for metagenomic binning, comparative biology and taxonomic classification.</title>
        <authorList>
            <person name="Goeker M."/>
        </authorList>
    </citation>
    <scope>NUCLEOTIDE SEQUENCE [LARGE SCALE GENOMIC DNA]</scope>
    <source>
        <strain evidence="4 5">DSM 29388</strain>
    </source>
</reference>
<dbReference type="Gene3D" id="3.10.350.10">
    <property type="entry name" value="LysM domain"/>
    <property type="match status" value="4"/>
</dbReference>
<protein>
    <submittedName>
        <fullName evidence="4">LysM repeat protein</fullName>
    </submittedName>
</protein>
<dbReference type="PANTHER" id="PTHR33734:SF22">
    <property type="entry name" value="MEMBRANE-BOUND LYTIC MUREIN TRANSGLYCOSYLASE D"/>
    <property type="match status" value="1"/>
</dbReference>
<feature type="domain" description="LysM" evidence="3">
    <location>
        <begin position="219"/>
        <end position="262"/>
    </location>
</feature>
<comment type="caution">
    <text evidence="4">The sequence shown here is derived from an EMBL/GenBank/DDBJ whole genome shotgun (WGS) entry which is preliminary data.</text>
</comment>
<keyword evidence="5" id="KW-1185">Reference proteome</keyword>
<keyword evidence="2" id="KW-0732">Signal</keyword>
<dbReference type="SUPFAM" id="SSF54106">
    <property type="entry name" value="LysM domain"/>
    <property type="match status" value="4"/>
</dbReference>
<dbReference type="PANTHER" id="PTHR33734">
    <property type="entry name" value="LYSM DOMAIN-CONTAINING GPI-ANCHORED PROTEIN 2"/>
    <property type="match status" value="1"/>
</dbReference>
<dbReference type="Pfam" id="PF01476">
    <property type="entry name" value="LysM"/>
    <property type="match status" value="4"/>
</dbReference>
<dbReference type="CDD" id="cd06268">
    <property type="entry name" value="PBP1_ABC_transporter_LIVBP-like"/>
    <property type="match status" value="1"/>
</dbReference>
<dbReference type="EMBL" id="JBEPMO010000001">
    <property type="protein sequence ID" value="MET3730457.1"/>
    <property type="molecule type" value="Genomic_DNA"/>
</dbReference>